<keyword evidence="4 6" id="KW-1133">Transmembrane helix</keyword>
<keyword evidence="5 6" id="KW-0472">Membrane</keyword>
<keyword evidence="9" id="KW-1185">Reference proteome</keyword>
<feature type="transmembrane region" description="Helical" evidence="6">
    <location>
        <begin position="175"/>
        <end position="200"/>
    </location>
</feature>
<keyword evidence="2" id="KW-0813">Transport</keyword>
<evidence type="ECO:0000256" key="1">
    <source>
        <dbReference type="ARBA" id="ARBA00004651"/>
    </source>
</evidence>
<dbReference type="PANTHER" id="PTHR42718">
    <property type="entry name" value="MAJOR FACILITATOR SUPERFAMILY MULTIDRUG TRANSPORTER MFSC"/>
    <property type="match status" value="1"/>
</dbReference>
<evidence type="ECO:0000256" key="6">
    <source>
        <dbReference type="SAM" id="Phobius"/>
    </source>
</evidence>
<protein>
    <recommendedName>
        <fullName evidence="7">Major facilitator superfamily (MFS) profile domain-containing protein</fullName>
    </recommendedName>
</protein>
<evidence type="ECO:0000313" key="8">
    <source>
        <dbReference type="EMBL" id="MFC4107175.1"/>
    </source>
</evidence>
<dbReference type="PANTHER" id="PTHR42718:SF9">
    <property type="entry name" value="MAJOR FACILITATOR SUPERFAMILY MULTIDRUG TRANSPORTER MFSC"/>
    <property type="match status" value="1"/>
</dbReference>
<dbReference type="EMBL" id="JBHSBN010000008">
    <property type="protein sequence ID" value="MFC4107175.1"/>
    <property type="molecule type" value="Genomic_DNA"/>
</dbReference>
<organism evidence="8 9">
    <name type="scientific">Micromonospora zhanjiangensis</name>
    <dbReference type="NCBI Taxonomy" id="1522057"/>
    <lineage>
        <taxon>Bacteria</taxon>
        <taxon>Bacillati</taxon>
        <taxon>Actinomycetota</taxon>
        <taxon>Actinomycetes</taxon>
        <taxon>Micromonosporales</taxon>
        <taxon>Micromonosporaceae</taxon>
        <taxon>Micromonospora</taxon>
    </lineage>
</organism>
<feature type="transmembrane region" description="Helical" evidence="6">
    <location>
        <begin position="143"/>
        <end position="163"/>
    </location>
</feature>
<comment type="subcellular location">
    <subcellularLocation>
        <location evidence="1">Cell membrane</location>
        <topology evidence="1">Multi-pass membrane protein</topology>
    </subcellularLocation>
</comment>
<evidence type="ECO:0000313" key="9">
    <source>
        <dbReference type="Proteomes" id="UP001595868"/>
    </source>
</evidence>
<feature type="transmembrane region" description="Helical" evidence="6">
    <location>
        <begin position="114"/>
        <end position="136"/>
    </location>
</feature>
<dbReference type="InterPro" id="IPR020846">
    <property type="entry name" value="MFS_dom"/>
</dbReference>
<dbReference type="PROSITE" id="PS50850">
    <property type="entry name" value="MFS"/>
    <property type="match status" value="1"/>
</dbReference>
<comment type="caution">
    <text evidence="8">The sequence shown here is derived from an EMBL/GenBank/DDBJ whole genome shotgun (WGS) entry which is preliminary data.</text>
</comment>
<dbReference type="InterPro" id="IPR036259">
    <property type="entry name" value="MFS_trans_sf"/>
</dbReference>
<name>A0ABV8KM35_9ACTN</name>
<evidence type="ECO:0000259" key="7">
    <source>
        <dbReference type="PROSITE" id="PS50850"/>
    </source>
</evidence>
<proteinExistence type="predicted"/>
<keyword evidence="3 6" id="KW-0812">Transmembrane</keyword>
<feature type="domain" description="Major facilitator superfamily (MFS) profile" evidence="7">
    <location>
        <begin position="1"/>
        <end position="215"/>
    </location>
</feature>
<evidence type="ECO:0000256" key="2">
    <source>
        <dbReference type="ARBA" id="ARBA00022448"/>
    </source>
</evidence>
<evidence type="ECO:0000256" key="5">
    <source>
        <dbReference type="ARBA" id="ARBA00023136"/>
    </source>
</evidence>
<dbReference type="SUPFAM" id="SSF103473">
    <property type="entry name" value="MFS general substrate transporter"/>
    <property type="match status" value="1"/>
</dbReference>
<reference evidence="9" key="1">
    <citation type="journal article" date="2019" name="Int. J. Syst. Evol. Microbiol.">
        <title>The Global Catalogue of Microorganisms (GCM) 10K type strain sequencing project: providing services to taxonomists for standard genome sequencing and annotation.</title>
        <authorList>
            <consortium name="The Broad Institute Genomics Platform"/>
            <consortium name="The Broad Institute Genome Sequencing Center for Infectious Disease"/>
            <person name="Wu L."/>
            <person name="Ma J."/>
        </authorList>
    </citation>
    <scope>NUCLEOTIDE SEQUENCE [LARGE SCALE GENOMIC DNA]</scope>
    <source>
        <strain evidence="9">2902at01</strain>
    </source>
</reference>
<sequence>MISPSPSSVPPHDPGPGGRPSWLLIGPALAASLGAFLLAGPVGLEGESVRRELHLPSSATLWVFVAFLLPAALTALLGVLLGRRWPTAVTLPATALLILGTLLTALAPGGGPLLFGRAVTGLGAGLAWGVTGVFVVRSGPRRNWLAPVVGGVLVLALILGAAAGTFVTRALGWRWLFFPTVPFELAAFLVAAVTGIVVLVRRPSQPAQPPAAPPG</sequence>
<feature type="transmembrane region" description="Helical" evidence="6">
    <location>
        <begin position="21"/>
        <end position="39"/>
    </location>
</feature>
<gene>
    <name evidence="8" type="ORF">ACFOX0_14735</name>
</gene>
<feature type="transmembrane region" description="Helical" evidence="6">
    <location>
        <begin position="59"/>
        <end position="81"/>
    </location>
</feature>
<dbReference type="Proteomes" id="UP001595868">
    <property type="component" value="Unassembled WGS sequence"/>
</dbReference>
<evidence type="ECO:0000256" key="4">
    <source>
        <dbReference type="ARBA" id="ARBA00022989"/>
    </source>
</evidence>
<feature type="transmembrane region" description="Helical" evidence="6">
    <location>
        <begin position="88"/>
        <end position="108"/>
    </location>
</feature>
<dbReference type="Gene3D" id="1.20.1250.20">
    <property type="entry name" value="MFS general substrate transporter like domains"/>
    <property type="match status" value="1"/>
</dbReference>
<evidence type="ECO:0000256" key="3">
    <source>
        <dbReference type="ARBA" id="ARBA00022692"/>
    </source>
</evidence>
<accession>A0ABV8KM35</accession>
<dbReference type="RefSeq" id="WP_377545783.1">
    <property type="nucleotide sequence ID" value="NZ_JBHSBN010000008.1"/>
</dbReference>